<reference evidence="5" key="1">
    <citation type="submission" date="2020-12" db="EMBL/GenBank/DDBJ databases">
        <title>Marinomonas arctica sp. nov., a psychrotolerant bacterium isolated from the Arctic.</title>
        <authorList>
            <person name="Zhang Y."/>
        </authorList>
    </citation>
    <scope>NUCLEOTIDE SEQUENCE</scope>
    <source>
        <strain evidence="5">C1424</strain>
    </source>
</reference>
<proteinExistence type="inferred from homology"/>
<dbReference type="Pfam" id="PF25917">
    <property type="entry name" value="BSH_RND"/>
    <property type="match status" value="1"/>
</dbReference>
<dbReference type="InterPro" id="IPR058792">
    <property type="entry name" value="Beta-barrel_RND_2"/>
</dbReference>
<dbReference type="EMBL" id="JAEMNX010000020">
    <property type="protein sequence ID" value="MBJ7539015.1"/>
    <property type="molecule type" value="Genomic_DNA"/>
</dbReference>
<dbReference type="Gene3D" id="2.40.50.100">
    <property type="match status" value="1"/>
</dbReference>
<gene>
    <name evidence="5" type="ORF">I8J31_15150</name>
</gene>
<comment type="similarity">
    <text evidence="1">Belongs to the membrane fusion protein (MFP) (TC 8.A.1) family.</text>
</comment>
<dbReference type="RefSeq" id="WP_199469422.1">
    <property type="nucleotide sequence ID" value="NZ_JAEMNX010000020.1"/>
</dbReference>
<feature type="domain" description="Multidrug resistance protein MdtA-like barrel-sandwich hybrid" evidence="3">
    <location>
        <begin position="92"/>
        <end position="202"/>
    </location>
</feature>
<keyword evidence="2" id="KW-0812">Transmembrane</keyword>
<sequence length="366" mass="39015">MEWKSKVGPITAVVIASGLVAWMVLSGNGITVSPTGAQPVTTEKEVSNQQAENLIAYSVQAKALTVQSIAVHLPLSGKTLANESLTLTNTYPGRVTKVLVEKGTFVKKGDAIIQIDTRTLKSQLSQAKLLVKQRKLELDGMKKLKAGNFASKVNLAQAETELASAQANEKALLVSLENATVTAPFSGILNTLDVQQGQVIADKTSIGTLIALNPIRITVNIPQNKIYQITQGTTGEIALESGQKVEGVVSYISAAANESSRSISVELLVDNPDNSIPTGLTAKVDFILDEQKAHAFSPALLTLDNDGKTAIKTIDLDNKVKLIPVEVIKSDRDEIWVSGLPDQVNIITVGQGFVNPGDTVDAHYQN</sequence>
<dbReference type="GO" id="GO:1990281">
    <property type="term" value="C:efflux pump complex"/>
    <property type="evidence" value="ECO:0007669"/>
    <property type="project" value="TreeGrafter"/>
</dbReference>
<feature type="domain" description="CusB-like beta-barrel" evidence="4">
    <location>
        <begin position="217"/>
        <end position="286"/>
    </location>
</feature>
<dbReference type="InterPro" id="IPR006143">
    <property type="entry name" value="RND_pump_MFP"/>
</dbReference>
<comment type="caution">
    <text evidence="5">The sequence shown here is derived from an EMBL/GenBank/DDBJ whole genome shotgun (WGS) entry which is preliminary data.</text>
</comment>
<dbReference type="Gene3D" id="1.10.287.470">
    <property type="entry name" value="Helix hairpin bin"/>
    <property type="match status" value="1"/>
</dbReference>
<evidence type="ECO:0000313" key="5">
    <source>
        <dbReference type="EMBL" id="MBJ7539015.1"/>
    </source>
</evidence>
<dbReference type="Proteomes" id="UP000628710">
    <property type="component" value="Unassembled WGS sequence"/>
</dbReference>
<evidence type="ECO:0000313" key="6">
    <source>
        <dbReference type="Proteomes" id="UP000628710"/>
    </source>
</evidence>
<dbReference type="PANTHER" id="PTHR30469:SF29">
    <property type="entry name" value="BLR2860 PROTEIN"/>
    <property type="match status" value="1"/>
</dbReference>
<protein>
    <submittedName>
        <fullName evidence="5">Efflux RND transporter periplasmic adaptor subunit</fullName>
    </submittedName>
</protein>
<dbReference type="InterPro" id="IPR058625">
    <property type="entry name" value="MdtA-like_BSH"/>
</dbReference>
<dbReference type="SUPFAM" id="SSF111369">
    <property type="entry name" value="HlyD-like secretion proteins"/>
    <property type="match status" value="1"/>
</dbReference>
<keyword evidence="2" id="KW-1133">Transmembrane helix</keyword>
<name>A0A934JXD3_9GAMM</name>
<organism evidence="5 6">
    <name type="scientific">Marinomonas transparens</name>
    <dbReference type="NCBI Taxonomy" id="2795388"/>
    <lineage>
        <taxon>Bacteria</taxon>
        <taxon>Pseudomonadati</taxon>
        <taxon>Pseudomonadota</taxon>
        <taxon>Gammaproteobacteria</taxon>
        <taxon>Oceanospirillales</taxon>
        <taxon>Oceanospirillaceae</taxon>
        <taxon>Marinomonas</taxon>
    </lineage>
</organism>
<evidence type="ECO:0000256" key="2">
    <source>
        <dbReference type="SAM" id="Phobius"/>
    </source>
</evidence>
<dbReference type="GO" id="GO:0015562">
    <property type="term" value="F:efflux transmembrane transporter activity"/>
    <property type="evidence" value="ECO:0007669"/>
    <property type="project" value="TreeGrafter"/>
</dbReference>
<accession>A0A934JXD3</accession>
<feature type="transmembrane region" description="Helical" evidence="2">
    <location>
        <begin position="7"/>
        <end position="25"/>
    </location>
</feature>
<evidence type="ECO:0000256" key="1">
    <source>
        <dbReference type="ARBA" id="ARBA00009477"/>
    </source>
</evidence>
<keyword evidence="2" id="KW-0472">Membrane</keyword>
<dbReference type="Gene3D" id="2.40.420.20">
    <property type="match status" value="1"/>
</dbReference>
<dbReference type="NCBIfam" id="TIGR01730">
    <property type="entry name" value="RND_mfp"/>
    <property type="match status" value="1"/>
</dbReference>
<keyword evidence="6" id="KW-1185">Reference proteome</keyword>
<dbReference type="PANTHER" id="PTHR30469">
    <property type="entry name" value="MULTIDRUG RESISTANCE PROTEIN MDTA"/>
    <property type="match status" value="1"/>
</dbReference>
<evidence type="ECO:0000259" key="4">
    <source>
        <dbReference type="Pfam" id="PF25954"/>
    </source>
</evidence>
<dbReference type="Pfam" id="PF25954">
    <property type="entry name" value="Beta-barrel_RND_2"/>
    <property type="match status" value="1"/>
</dbReference>
<dbReference type="AlphaFoldDB" id="A0A934JXD3"/>
<evidence type="ECO:0000259" key="3">
    <source>
        <dbReference type="Pfam" id="PF25917"/>
    </source>
</evidence>
<dbReference type="Gene3D" id="2.40.30.170">
    <property type="match status" value="1"/>
</dbReference>